<comment type="similarity">
    <text evidence="3">Belongs to the methyltransferase superfamily. Arsenite methyltransferase family.</text>
</comment>
<organism evidence="11 12">
    <name type="scientific">Ellagibacter isourolithinifaciens</name>
    <dbReference type="NCBI Taxonomy" id="2137581"/>
    <lineage>
        <taxon>Bacteria</taxon>
        <taxon>Bacillati</taxon>
        <taxon>Actinomycetota</taxon>
        <taxon>Coriobacteriia</taxon>
        <taxon>Eggerthellales</taxon>
        <taxon>Eggerthellaceae</taxon>
        <taxon>Ellagibacter</taxon>
    </lineage>
</organism>
<dbReference type="InterPro" id="IPR025714">
    <property type="entry name" value="Methyltranfer_dom"/>
</dbReference>
<evidence type="ECO:0000313" key="11">
    <source>
        <dbReference type="EMBL" id="KAB1642036.1"/>
    </source>
</evidence>
<dbReference type="InterPro" id="IPR003593">
    <property type="entry name" value="AAA+_ATPase"/>
</dbReference>
<dbReference type="Gene3D" id="3.40.50.150">
    <property type="entry name" value="Vaccinia Virus protein VP39"/>
    <property type="match status" value="1"/>
</dbReference>
<dbReference type="OrthoDB" id="9808317at2"/>
<reference evidence="11 12" key="1">
    <citation type="submission" date="2019-09" db="EMBL/GenBank/DDBJ databases">
        <title>Whole genome shotgun sequencing (WGS) of Ellagibacter isourolithinifaciens DSM 104140(T) and Adlercreutzia muris DSM 29508(T).</title>
        <authorList>
            <person name="Stoll D.A."/>
            <person name="Danylec N."/>
            <person name="Huch M."/>
        </authorList>
    </citation>
    <scope>NUCLEOTIDE SEQUENCE [LARGE SCALE GENOMIC DNA]</scope>
    <source>
        <strain evidence="11 12">DSM 104140</strain>
    </source>
</reference>
<dbReference type="Pfam" id="PF00004">
    <property type="entry name" value="AAA"/>
    <property type="match status" value="1"/>
</dbReference>
<evidence type="ECO:0000256" key="2">
    <source>
        <dbReference type="ARBA" id="ARBA00022691"/>
    </source>
</evidence>
<dbReference type="SUPFAM" id="SSF52540">
    <property type="entry name" value="P-loop containing nucleoside triphosphate hydrolases"/>
    <property type="match status" value="1"/>
</dbReference>
<feature type="domain" description="AAA+ ATPase" evidence="10">
    <location>
        <begin position="32"/>
        <end position="188"/>
    </location>
</feature>
<dbReference type="GO" id="GO:0032259">
    <property type="term" value="P:methylation"/>
    <property type="evidence" value="ECO:0007669"/>
    <property type="project" value="UniProtKB-KW"/>
</dbReference>
<dbReference type="PANTHER" id="PTHR43675">
    <property type="entry name" value="ARSENITE METHYLTRANSFERASE"/>
    <property type="match status" value="1"/>
</dbReference>
<dbReference type="Pfam" id="PF13847">
    <property type="entry name" value="Methyltransf_31"/>
    <property type="match status" value="1"/>
</dbReference>
<dbReference type="EC" id="2.1.1.137" evidence="4"/>
<dbReference type="InterPro" id="IPR027417">
    <property type="entry name" value="P-loop_NTPase"/>
</dbReference>
<evidence type="ECO:0000256" key="3">
    <source>
        <dbReference type="ARBA" id="ARBA00034487"/>
    </source>
</evidence>
<comment type="catalytic activity">
    <reaction evidence="6">
        <text>arsenic triglutathione + [thioredoxin]-dithiol + S-adenosyl-L-methionine + 2 H2O = methylarsonous acid + [thioredoxin]-disulfide + 3 glutathione + S-adenosyl-L-homocysteine + H(+)</text>
        <dbReference type="Rhea" id="RHEA:69460"/>
        <dbReference type="Rhea" id="RHEA-COMP:10698"/>
        <dbReference type="Rhea" id="RHEA-COMP:10700"/>
        <dbReference type="ChEBI" id="CHEBI:15377"/>
        <dbReference type="ChEBI" id="CHEBI:15378"/>
        <dbReference type="ChEBI" id="CHEBI:17826"/>
        <dbReference type="ChEBI" id="CHEBI:29950"/>
        <dbReference type="ChEBI" id="CHEBI:50058"/>
        <dbReference type="ChEBI" id="CHEBI:57856"/>
        <dbReference type="ChEBI" id="CHEBI:57925"/>
        <dbReference type="ChEBI" id="CHEBI:59789"/>
        <dbReference type="ChEBI" id="CHEBI:183640"/>
        <dbReference type="EC" id="2.1.1.137"/>
    </reaction>
</comment>
<dbReference type="Proteomes" id="UP000468668">
    <property type="component" value="Unassembled WGS sequence"/>
</dbReference>
<evidence type="ECO:0000259" key="10">
    <source>
        <dbReference type="SMART" id="SM00382"/>
    </source>
</evidence>
<dbReference type="RefSeq" id="WP_158048846.1">
    <property type="nucleotide sequence ID" value="NZ_WAJR01000003.1"/>
</dbReference>
<comment type="catalytic activity">
    <reaction evidence="8">
        <text>arsenic triglutathione + 3 [thioredoxin]-dithiol + 3 S-adenosyl-L-methionine = trimethylarsine + 3 [thioredoxin]-disulfide + 3 glutathione + 3 S-adenosyl-L-homocysteine + 3 H(+)</text>
        <dbReference type="Rhea" id="RHEA:69432"/>
        <dbReference type="Rhea" id="RHEA-COMP:10698"/>
        <dbReference type="Rhea" id="RHEA-COMP:10700"/>
        <dbReference type="ChEBI" id="CHEBI:15378"/>
        <dbReference type="ChEBI" id="CHEBI:27130"/>
        <dbReference type="ChEBI" id="CHEBI:29950"/>
        <dbReference type="ChEBI" id="CHEBI:50058"/>
        <dbReference type="ChEBI" id="CHEBI:57856"/>
        <dbReference type="ChEBI" id="CHEBI:57925"/>
        <dbReference type="ChEBI" id="CHEBI:59789"/>
        <dbReference type="ChEBI" id="CHEBI:183640"/>
        <dbReference type="EC" id="2.1.1.137"/>
    </reaction>
</comment>
<dbReference type="SUPFAM" id="SSF53335">
    <property type="entry name" value="S-adenosyl-L-methionine-dependent methyltransferases"/>
    <property type="match status" value="1"/>
</dbReference>
<dbReference type="SMART" id="SM00382">
    <property type="entry name" value="AAA"/>
    <property type="match status" value="1"/>
</dbReference>
<dbReference type="GeneID" id="98657241"/>
<dbReference type="CDD" id="cd02440">
    <property type="entry name" value="AdoMet_MTases"/>
    <property type="match status" value="1"/>
</dbReference>
<evidence type="ECO:0000256" key="4">
    <source>
        <dbReference type="ARBA" id="ARBA00034521"/>
    </source>
</evidence>
<keyword evidence="2" id="KW-0949">S-adenosyl-L-methionine</keyword>
<dbReference type="GO" id="GO:0016887">
    <property type="term" value="F:ATP hydrolysis activity"/>
    <property type="evidence" value="ECO:0007669"/>
    <property type="project" value="InterPro"/>
</dbReference>
<dbReference type="PANTHER" id="PTHR43675:SF8">
    <property type="entry name" value="ARSENITE METHYLTRANSFERASE"/>
    <property type="match status" value="1"/>
</dbReference>
<evidence type="ECO:0000256" key="9">
    <source>
        <dbReference type="SAM" id="MobiDB-lite"/>
    </source>
</evidence>
<accession>A0A6N6NNB4</accession>
<evidence type="ECO:0000256" key="6">
    <source>
        <dbReference type="ARBA" id="ARBA00047941"/>
    </source>
</evidence>
<gene>
    <name evidence="11" type="ORF">F8C90_02350</name>
</gene>
<dbReference type="Gene3D" id="3.40.50.300">
    <property type="entry name" value="P-loop containing nucleotide triphosphate hydrolases"/>
    <property type="match status" value="1"/>
</dbReference>
<keyword evidence="11" id="KW-0489">Methyltransferase</keyword>
<sequence>MNIVSAKQQVKDTVEAYLKRDDAGLLSIASVHQRPIFLVGAPGIGKTAIMEQVARELGIGIVSYSMTHHTRQSALGLPHIEHREFEGKEFDTSEYTMSEIIAAIYDYMERTGLREGILFLDEINCVSETLYPSMLQFLQFKTFGKHKVPEGWVIVCAGNPPEYNRSVHEFDIVTLDRLREIDVEPDYGAWKTYASEAGLHPAVTTFLEAKKDCFYKVESRPGGGKSFVTARGWEDLAKVISLYEQMGKPVNRDLFVQFLRDDDIADQFTVYYSLFEKYRSDYQVGSILSGTATPSIKDRAKAAPFDERIALLGLMIDTLSADCSKALDQEGIVVTLRDLLRETKPEFLAGASVDEALAPRVSERERKLARKIESGTASRKFIREERLVIDLLKGFAAQCMLEKATEGDVAFHAIERAYKAEVSKISPLVDAAGERMSNAFDFIDETLSSREMLVFLAELTTRKPTTRFISHYGNEKYYEYNQELQVDAARMGLTERVSKLAEIDASLAEEREVGEPGAVGMRVGSKPKGEPGATAGSRGAAPSSTSAGGVADSGAAISAPAAVASASAQGSQNVPAEIPAGALAKHYGGKQFEYGFASVCKMLLPCEELKGKKVLDVCCRRGRGVYKLSSLVGDSGEVMGVDWSPSYVEEAKDGMSRAWHESGLSRNNMEFRVAFPEDLIGAGIGSSVYDAIYVNNVITLFYDQEQAIREFGRVLKPGGLLILETIFADRPRTDSVVDEARSIGNSVQAARTEQENFAWLEAAGFEAPSVKESFEVEADRGYKAGHVVPKVAGDENVKFTAVSLYVRKKR</sequence>
<evidence type="ECO:0000256" key="7">
    <source>
        <dbReference type="ARBA" id="ARBA00047943"/>
    </source>
</evidence>
<evidence type="ECO:0000256" key="5">
    <source>
        <dbReference type="ARBA" id="ARBA00034545"/>
    </source>
</evidence>
<dbReference type="InterPro" id="IPR026669">
    <property type="entry name" value="Arsenite_MeTrfase-like"/>
</dbReference>
<dbReference type="InterPro" id="IPR029063">
    <property type="entry name" value="SAM-dependent_MTases_sf"/>
</dbReference>
<dbReference type="InterPro" id="IPR003959">
    <property type="entry name" value="ATPase_AAA_core"/>
</dbReference>
<evidence type="ECO:0000313" key="12">
    <source>
        <dbReference type="Proteomes" id="UP000468668"/>
    </source>
</evidence>
<protein>
    <recommendedName>
        <fullName evidence="5">Arsenite methyltransferase</fullName>
        <ecNumber evidence="4">2.1.1.137</ecNumber>
    </recommendedName>
</protein>
<comment type="caution">
    <text evidence="11">The sequence shown here is derived from an EMBL/GenBank/DDBJ whole genome shotgun (WGS) entry which is preliminary data.</text>
</comment>
<keyword evidence="1 11" id="KW-0808">Transferase</keyword>
<comment type="catalytic activity">
    <reaction evidence="7">
        <text>arsenic triglutathione + 2 [thioredoxin]-dithiol + 2 S-adenosyl-L-methionine + H2O = dimethylarsinous acid + 2 [thioredoxin]-disulfide + 3 glutathione + 2 S-adenosyl-L-homocysteine + 2 H(+)</text>
        <dbReference type="Rhea" id="RHEA:69464"/>
        <dbReference type="Rhea" id="RHEA-COMP:10698"/>
        <dbReference type="Rhea" id="RHEA-COMP:10700"/>
        <dbReference type="ChEBI" id="CHEBI:15377"/>
        <dbReference type="ChEBI" id="CHEBI:15378"/>
        <dbReference type="ChEBI" id="CHEBI:23808"/>
        <dbReference type="ChEBI" id="CHEBI:29950"/>
        <dbReference type="ChEBI" id="CHEBI:50058"/>
        <dbReference type="ChEBI" id="CHEBI:57856"/>
        <dbReference type="ChEBI" id="CHEBI:57925"/>
        <dbReference type="ChEBI" id="CHEBI:59789"/>
        <dbReference type="ChEBI" id="CHEBI:183640"/>
        <dbReference type="EC" id="2.1.1.137"/>
    </reaction>
</comment>
<evidence type="ECO:0000256" key="1">
    <source>
        <dbReference type="ARBA" id="ARBA00022679"/>
    </source>
</evidence>
<feature type="region of interest" description="Disordered" evidence="9">
    <location>
        <begin position="511"/>
        <end position="551"/>
    </location>
</feature>
<name>A0A6N6NNB4_9ACTN</name>
<dbReference type="EMBL" id="WAJR01000003">
    <property type="protein sequence ID" value="KAB1642036.1"/>
    <property type="molecule type" value="Genomic_DNA"/>
</dbReference>
<keyword evidence="12" id="KW-1185">Reference proteome</keyword>
<dbReference type="GO" id="GO:0005524">
    <property type="term" value="F:ATP binding"/>
    <property type="evidence" value="ECO:0007669"/>
    <property type="project" value="InterPro"/>
</dbReference>
<dbReference type="CDD" id="cd00009">
    <property type="entry name" value="AAA"/>
    <property type="match status" value="1"/>
</dbReference>
<proteinExistence type="inferred from homology"/>
<evidence type="ECO:0000256" key="8">
    <source>
        <dbReference type="ARBA" id="ARBA00048428"/>
    </source>
</evidence>
<dbReference type="AlphaFoldDB" id="A0A6N6NNB4"/>
<dbReference type="GO" id="GO:0030791">
    <property type="term" value="F:arsenite methyltransferase activity"/>
    <property type="evidence" value="ECO:0007669"/>
    <property type="project" value="UniProtKB-EC"/>
</dbReference>